<accession>A0AAQ3QP40</accession>
<dbReference type="PANTHER" id="PTHR33265">
    <property type="entry name" value="AVR9/CF-9 RAPIDLY ELICITED PROTEIN-RELATED"/>
    <property type="match status" value="1"/>
</dbReference>
<keyword evidence="3" id="KW-1185">Reference proteome</keyword>
<organism evidence="2 3">
    <name type="scientific">Canna indica</name>
    <name type="common">Indian-shot</name>
    <dbReference type="NCBI Taxonomy" id="4628"/>
    <lineage>
        <taxon>Eukaryota</taxon>
        <taxon>Viridiplantae</taxon>
        <taxon>Streptophyta</taxon>
        <taxon>Embryophyta</taxon>
        <taxon>Tracheophyta</taxon>
        <taxon>Spermatophyta</taxon>
        <taxon>Magnoliopsida</taxon>
        <taxon>Liliopsida</taxon>
        <taxon>Zingiberales</taxon>
        <taxon>Cannaceae</taxon>
        <taxon>Canna</taxon>
    </lineage>
</organism>
<dbReference type="AlphaFoldDB" id="A0AAQ3QP40"/>
<proteinExistence type="predicted"/>
<protein>
    <submittedName>
        <fullName evidence="2">Uncharacterized protein</fullName>
    </submittedName>
</protein>
<reference evidence="2 3" key="1">
    <citation type="submission" date="2023-10" db="EMBL/GenBank/DDBJ databases">
        <title>Chromosome-scale genome assembly provides insights into flower coloration mechanisms of Canna indica.</title>
        <authorList>
            <person name="Li C."/>
        </authorList>
    </citation>
    <scope>NUCLEOTIDE SEQUENCE [LARGE SCALE GENOMIC DNA]</scope>
    <source>
        <tissue evidence="2">Flower</tissue>
    </source>
</reference>
<evidence type="ECO:0000313" key="3">
    <source>
        <dbReference type="Proteomes" id="UP001327560"/>
    </source>
</evidence>
<feature type="chain" id="PRO_5042985691" evidence="1">
    <location>
        <begin position="30"/>
        <end position="178"/>
    </location>
</feature>
<sequence length="178" mass="20772">MAKKRAAAFTGRAWRLLRLALLWARKGGALKRGIFVDLRIKPGYLKSLKLPGGRRADRLRFGEREFSFEETPAFHFKTPSMRHLRIPCITPAADFDFVDEEDLVFAKRDTNCGYSIDDIADDTSIADQQREFEDGVEEQEVGIDRKAEEFIEKFYEQMKMQRQISWIQYNEMLLRGVN</sequence>
<dbReference type="PANTHER" id="PTHR33265:SF5">
    <property type="entry name" value="COTTON FIBER PROTEIN"/>
    <property type="match status" value="1"/>
</dbReference>
<dbReference type="InterPro" id="IPR008480">
    <property type="entry name" value="DUF761_pln"/>
</dbReference>
<evidence type="ECO:0000313" key="2">
    <source>
        <dbReference type="EMBL" id="WOL18434.1"/>
    </source>
</evidence>
<dbReference type="EMBL" id="CP136897">
    <property type="protein sequence ID" value="WOL18434.1"/>
    <property type="molecule type" value="Genomic_DNA"/>
</dbReference>
<gene>
    <name evidence="2" type="ORF">Cni_G27229</name>
</gene>
<dbReference type="Proteomes" id="UP001327560">
    <property type="component" value="Chromosome 8"/>
</dbReference>
<keyword evidence="1" id="KW-0732">Signal</keyword>
<name>A0AAQ3QP40_9LILI</name>
<evidence type="ECO:0000256" key="1">
    <source>
        <dbReference type="SAM" id="SignalP"/>
    </source>
</evidence>
<feature type="signal peptide" evidence="1">
    <location>
        <begin position="1"/>
        <end position="29"/>
    </location>
</feature>
<dbReference type="Pfam" id="PF05553">
    <property type="entry name" value="DUF761"/>
    <property type="match status" value="1"/>
</dbReference>